<dbReference type="OrthoDB" id="1600340at2759"/>
<evidence type="ECO:0000256" key="8">
    <source>
        <dbReference type="ARBA" id="ARBA00022989"/>
    </source>
</evidence>
<dbReference type="Proteomes" id="UP000541444">
    <property type="component" value="Unassembled WGS sequence"/>
</dbReference>
<dbReference type="InterPro" id="IPR001611">
    <property type="entry name" value="Leu-rich_rpt"/>
</dbReference>
<evidence type="ECO:0000256" key="4">
    <source>
        <dbReference type="ARBA" id="ARBA00022614"/>
    </source>
</evidence>
<evidence type="ECO:0000256" key="5">
    <source>
        <dbReference type="ARBA" id="ARBA00022692"/>
    </source>
</evidence>
<dbReference type="FunFam" id="3.80.10.10:FF:000095">
    <property type="entry name" value="LRR receptor-like serine/threonine-protein kinase GSO1"/>
    <property type="match status" value="2"/>
</dbReference>
<evidence type="ECO:0000256" key="1">
    <source>
        <dbReference type="ARBA" id="ARBA00004251"/>
    </source>
</evidence>
<gene>
    <name evidence="13" type="ORF">GIB67_032595</name>
</gene>
<keyword evidence="4" id="KW-0433">Leucine-rich repeat</keyword>
<dbReference type="Pfam" id="PF13855">
    <property type="entry name" value="LRR_8"/>
    <property type="match status" value="2"/>
</dbReference>
<keyword evidence="5" id="KW-0812">Transmembrane</keyword>
<dbReference type="PANTHER" id="PTHR48063:SF112">
    <property type="entry name" value="RECEPTOR LIKE PROTEIN 30-LIKE"/>
    <property type="match status" value="1"/>
</dbReference>
<dbReference type="InterPro" id="IPR013210">
    <property type="entry name" value="LRR_N_plant-typ"/>
</dbReference>
<evidence type="ECO:0000256" key="2">
    <source>
        <dbReference type="ARBA" id="ARBA00009592"/>
    </source>
</evidence>
<dbReference type="SUPFAM" id="SSF52058">
    <property type="entry name" value="L domain-like"/>
    <property type="match status" value="3"/>
</dbReference>
<dbReference type="EMBL" id="JACGCM010000454">
    <property type="protein sequence ID" value="KAF6171862.1"/>
    <property type="molecule type" value="Genomic_DNA"/>
</dbReference>
<feature type="signal peptide" evidence="11">
    <location>
        <begin position="1"/>
        <end position="20"/>
    </location>
</feature>
<dbReference type="Pfam" id="PF08263">
    <property type="entry name" value="LRRNT_2"/>
    <property type="match status" value="1"/>
</dbReference>
<protein>
    <recommendedName>
        <fullName evidence="12">Leucine-rich repeat-containing N-terminal plant-type domain-containing protein</fullName>
    </recommendedName>
</protein>
<dbReference type="Pfam" id="PF00560">
    <property type="entry name" value="LRR_1"/>
    <property type="match status" value="6"/>
</dbReference>
<dbReference type="InterPro" id="IPR003591">
    <property type="entry name" value="Leu-rich_rpt_typical-subtyp"/>
</dbReference>
<dbReference type="PANTHER" id="PTHR48063">
    <property type="entry name" value="LRR RECEPTOR-LIKE KINASE"/>
    <property type="match status" value="1"/>
</dbReference>
<dbReference type="AlphaFoldDB" id="A0A7J7NY06"/>
<keyword evidence="6 11" id="KW-0732">Signal</keyword>
<dbReference type="GO" id="GO:0005886">
    <property type="term" value="C:plasma membrane"/>
    <property type="evidence" value="ECO:0007669"/>
    <property type="project" value="UniProtKB-SubCell"/>
</dbReference>
<dbReference type="InterPro" id="IPR046956">
    <property type="entry name" value="RLP23-like"/>
</dbReference>
<keyword evidence="9" id="KW-0472">Membrane</keyword>
<evidence type="ECO:0000256" key="11">
    <source>
        <dbReference type="SAM" id="SignalP"/>
    </source>
</evidence>
<proteinExistence type="inferred from homology"/>
<evidence type="ECO:0000256" key="6">
    <source>
        <dbReference type="ARBA" id="ARBA00022729"/>
    </source>
</evidence>
<evidence type="ECO:0000313" key="14">
    <source>
        <dbReference type="Proteomes" id="UP000541444"/>
    </source>
</evidence>
<keyword evidence="3" id="KW-1003">Cell membrane</keyword>
<evidence type="ECO:0000256" key="7">
    <source>
        <dbReference type="ARBA" id="ARBA00022737"/>
    </source>
</evidence>
<dbReference type="SMART" id="SM00369">
    <property type="entry name" value="LRR_TYP"/>
    <property type="match status" value="10"/>
</dbReference>
<accession>A0A7J7NY06</accession>
<dbReference type="PROSITE" id="PS51450">
    <property type="entry name" value="LRR"/>
    <property type="match status" value="1"/>
</dbReference>
<evidence type="ECO:0000256" key="3">
    <source>
        <dbReference type="ARBA" id="ARBA00022475"/>
    </source>
</evidence>
<keyword evidence="8" id="KW-1133">Transmembrane helix</keyword>
<comment type="caution">
    <text evidence="13">The sequence shown here is derived from an EMBL/GenBank/DDBJ whole genome shotgun (WGS) entry which is preliminary data.</text>
</comment>
<keyword evidence="10" id="KW-0325">Glycoprotein</keyword>
<sequence length="1112" mass="124559">MDTFKAFAIWLFTFIKFSSGRGVYSDVICPESERQALMSIKEGLEDPSNRLSSWTGHDCCTWVGVTCDNANSHVVQLNLRNLYLGDDRKHSKSKMGGKINPSLLELELEYLNLLDLSQNGFKGIIIPSFLGSVHNLRYLNLSGAGFVGGESLQWVSHLSSSLRYLDMSGLELSNSSDWLQVLNTLPSLLKLHLSGCQLELLDESHLLSNVNFTSLMSLDLSDNFYYSIPNWLSNLTRLVSLDLHSNMIYRPIRVDLQNLNALKVLDLSSNLFNSTLPRWLYNLSSLERLDLSLNVNFHGMISDNIGNLTSLTSLKMDFNKLEGEIPRTLTNLCRLQELDLYSNKLTGEISGFLGNASQCMALNLRTINLARNELSGPIPVSIGRMLFLEVLHLHTNRLNGSVPENIGLLSKLEMLSFSSNALKGVLTELRFAKLTRLVSLSMSSNSFVWNVSSSWIPPFSLQYIYIRSCQMGPQIAPWLRTQKNILQLDLSNAGISEGIPSWLWNSSSKITSLNLASNHLDGLIPRVSSYIEYLDLSNNSFSGTISSFLCNPMDIKNSLISLDLSENRITGKLPQCWMYWQNLDTIKLGNNNLTGTIPSSMGSLHRLVSLNMRGNNLQGELPSSMQNCTYLSLIDIGENELSGNIPTWIGKNISEFLVVLVLRSNKFHGAIPSELCYLTDLQILDLSHNRLSGTIPRCFNNFSILVTQQIKYHDVFGEKLKLVMKGAELEYTNTLGLVRSIDLSSNNLSGEIPTEVTSFQGLSSLNLSNNYLTGKIPETLGNMSSLESLDFSVNQISGVIPHSLSSLTFLSYLNLSFNSLSGEIPSSTQLQSFSEFSYIGNLELCGPPLKKSCTKEEDGDGVAEDGQESGFVLPFTRFVICKKADSFTNSGTIFHRLWLGMRLHKIFVALHEEEKGTHRTTYFAPLLLIDLIATMSTLVVRNHIKAPAIGGTPAIDTVSTIDNSSSATEIEALLVKVCSQLEEHENLLQQVALGERLEVEKDLMVEDEVEVEREVNLDAISSEYGGVHLENFLSFVRMSLSLYFPKLLFLRLRFKEFYYHMRFIEDQPCTVKLDRDEHKKLWEESASKISCLGQKFQALERDLECSERDQEL</sequence>
<dbReference type="SMART" id="SM00365">
    <property type="entry name" value="LRR_SD22"/>
    <property type="match status" value="6"/>
</dbReference>
<keyword evidence="14" id="KW-1185">Reference proteome</keyword>
<evidence type="ECO:0000256" key="9">
    <source>
        <dbReference type="ARBA" id="ARBA00023136"/>
    </source>
</evidence>
<keyword evidence="7" id="KW-0677">Repeat</keyword>
<feature type="domain" description="Leucine-rich repeat-containing N-terminal plant-type" evidence="12">
    <location>
        <begin position="31"/>
        <end position="68"/>
    </location>
</feature>
<comment type="similarity">
    <text evidence="2">Belongs to the RLP family.</text>
</comment>
<evidence type="ECO:0000259" key="12">
    <source>
        <dbReference type="Pfam" id="PF08263"/>
    </source>
</evidence>
<evidence type="ECO:0000313" key="13">
    <source>
        <dbReference type="EMBL" id="KAF6171862.1"/>
    </source>
</evidence>
<dbReference type="Gene3D" id="3.80.10.10">
    <property type="entry name" value="Ribonuclease Inhibitor"/>
    <property type="match status" value="5"/>
</dbReference>
<name>A0A7J7NY06_9MAGN</name>
<dbReference type="InterPro" id="IPR032675">
    <property type="entry name" value="LRR_dom_sf"/>
</dbReference>
<feature type="chain" id="PRO_5029502208" description="Leucine-rich repeat-containing N-terminal plant-type domain-containing protein" evidence="11">
    <location>
        <begin position="21"/>
        <end position="1112"/>
    </location>
</feature>
<evidence type="ECO:0000256" key="10">
    <source>
        <dbReference type="ARBA" id="ARBA00023180"/>
    </source>
</evidence>
<reference evidence="13 14" key="1">
    <citation type="journal article" date="2020" name="IScience">
        <title>Genome Sequencing of the Endangered Kingdonia uniflora (Circaeasteraceae, Ranunculales) Reveals Potential Mechanisms of Evolutionary Specialization.</title>
        <authorList>
            <person name="Sun Y."/>
            <person name="Deng T."/>
            <person name="Zhang A."/>
            <person name="Moore M.J."/>
            <person name="Landis J.B."/>
            <person name="Lin N."/>
            <person name="Zhang H."/>
            <person name="Zhang X."/>
            <person name="Huang J."/>
            <person name="Zhang X."/>
            <person name="Sun H."/>
            <person name="Wang H."/>
        </authorList>
    </citation>
    <scope>NUCLEOTIDE SEQUENCE [LARGE SCALE GENOMIC DNA]</scope>
    <source>
        <strain evidence="13">TB1705</strain>
        <tissue evidence="13">Leaf</tissue>
    </source>
</reference>
<comment type="subcellular location">
    <subcellularLocation>
        <location evidence="1">Cell membrane</location>
        <topology evidence="1">Single-pass type I membrane protein</topology>
    </subcellularLocation>
</comment>
<organism evidence="13 14">
    <name type="scientific">Kingdonia uniflora</name>
    <dbReference type="NCBI Taxonomy" id="39325"/>
    <lineage>
        <taxon>Eukaryota</taxon>
        <taxon>Viridiplantae</taxon>
        <taxon>Streptophyta</taxon>
        <taxon>Embryophyta</taxon>
        <taxon>Tracheophyta</taxon>
        <taxon>Spermatophyta</taxon>
        <taxon>Magnoliopsida</taxon>
        <taxon>Ranunculales</taxon>
        <taxon>Circaeasteraceae</taxon>
        <taxon>Kingdonia</taxon>
    </lineage>
</organism>
<dbReference type="PRINTS" id="PR00019">
    <property type="entry name" value="LEURICHRPT"/>
</dbReference>